<evidence type="ECO:0000313" key="3">
    <source>
        <dbReference type="EMBL" id="KAK4504125.1"/>
    </source>
</evidence>
<dbReference type="InterPro" id="IPR010987">
    <property type="entry name" value="Glutathione-S-Trfase_C-like"/>
</dbReference>
<reference evidence="3 4" key="1">
    <citation type="journal article" date="2023" name="G3 (Bethesda)">
        <title>A chromosome-level genome assembly of Zasmidium syzygii isolated from banana leaves.</title>
        <authorList>
            <person name="van Westerhoven A.C."/>
            <person name="Mehrabi R."/>
            <person name="Talebi R."/>
            <person name="Steentjes M.B.F."/>
            <person name="Corcolon B."/>
            <person name="Chong P.A."/>
            <person name="Kema G.H.J."/>
            <person name="Seidl M.F."/>
        </authorList>
    </citation>
    <scope>NUCLEOTIDE SEQUENCE [LARGE SCALE GENOMIC DNA]</scope>
    <source>
        <strain evidence="3 4">P124</strain>
    </source>
</reference>
<dbReference type="Gene3D" id="1.20.1050.10">
    <property type="match status" value="1"/>
</dbReference>
<gene>
    <name evidence="3" type="ORF">PRZ48_005040</name>
</gene>
<dbReference type="InterPro" id="IPR036249">
    <property type="entry name" value="Thioredoxin-like_sf"/>
</dbReference>
<keyword evidence="4" id="KW-1185">Reference proteome</keyword>
<feature type="domain" description="GST N-terminal" evidence="1">
    <location>
        <begin position="6"/>
        <end position="91"/>
    </location>
</feature>
<dbReference type="Proteomes" id="UP001305779">
    <property type="component" value="Unassembled WGS sequence"/>
</dbReference>
<dbReference type="PANTHER" id="PTHR43968:SF8">
    <property type="entry name" value="S-TRANSFERASE, PUTATIVE (AFU_ORTHOLOGUE AFUA_2G00590)-RELATED"/>
    <property type="match status" value="1"/>
</dbReference>
<protein>
    <recommendedName>
        <fullName evidence="5">Glutathione S-transferase</fullName>
    </recommendedName>
</protein>
<dbReference type="EMBL" id="JAXOVC010000003">
    <property type="protein sequence ID" value="KAK4504125.1"/>
    <property type="molecule type" value="Genomic_DNA"/>
</dbReference>
<dbReference type="SUPFAM" id="SSF47616">
    <property type="entry name" value="GST C-terminal domain-like"/>
    <property type="match status" value="1"/>
</dbReference>
<evidence type="ECO:0000259" key="1">
    <source>
        <dbReference type="PROSITE" id="PS50404"/>
    </source>
</evidence>
<dbReference type="PROSITE" id="PS51354">
    <property type="entry name" value="GLUTAREDOXIN_2"/>
    <property type="match status" value="1"/>
</dbReference>
<dbReference type="CDD" id="cd00570">
    <property type="entry name" value="GST_N_family"/>
    <property type="match status" value="1"/>
</dbReference>
<feature type="domain" description="GST C-terminal" evidence="2">
    <location>
        <begin position="101"/>
        <end position="238"/>
    </location>
</feature>
<dbReference type="SUPFAM" id="SSF52833">
    <property type="entry name" value="Thioredoxin-like"/>
    <property type="match status" value="1"/>
</dbReference>
<evidence type="ECO:0008006" key="5">
    <source>
        <dbReference type="Google" id="ProtNLM"/>
    </source>
</evidence>
<dbReference type="SFLD" id="SFLDS00019">
    <property type="entry name" value="Glutathione_Transferase_(cytos"/>
    <property type="match status" value="1"/>
</dbReference>
<dbReference type="PROSITE" id="PS50404">
    <property type="entry name" value="GST_NTER"/>
    <property type="match status" value="1"/>
</dbReference>
<dbReference type="PANTHER" id="PTHR43968">
    <property type="match status" value="1"/>
</dbReference>
<dbReference type="Gene3D" id="3.40.30.10">
    <property type="entry name" value="Glutaredoxin"/>
    <property type="match status" value="1"/>
</dbReference>
<dbReference type="InterPro" id="IPR040079">
    <property type="entry name" value="Glutathione_S-Trfase"/>
</dbReference>
<dbReference type="PROSITE" id="PS50405">
    <property type="entry name" value="GST_CTER"/>
    <property type="match status" value="1"/>
</dbReference>
<comment type="caution">
    <text evidence="3">The sequence shown here is derived from an EMBL/GenBank/DDBJ whole genome shotgun (WGS) entry which is preliminary data.</text>
</comment>
<dbReference type="InterPro" id="IPR050983">
    <property type="entry name" value="GST_Omega/HSP26"/>
</dbReference>
<accession>A0ABR0ERK6</accession>
<dbReference type="SFLD" id="SFLDG00358">
    <property type="entry name" value="Main_(cytGST)"/>
    <property type="match status" value="1"/>
</dbReference>
<organism evidence="3 4">
    <name type="scientific">Zasmidium cellare</name>
    <name type="common">Wine cellar mold</name>
    <name type="synonym">Racodium cellare</name>
    <dbReference type="NCBI Taxonomy" id="395010"/>
    <lineage>
        <taxon>Eukaryota</taxon>
        <taxon>Fungi</taxon>
        <taxon>Dikarya</taxon>
        <taxon>Ascomycota</taxon>
        <taxon>Pezizomycotina</taxon>
        <taxon>Dothideomycetes</taxon>
        <taxon>Dothideomycetidae</taxon>
        <taxon>Mycosphaerellales</taxon>
        <taxon>Mycosphaerellaceae</taxon>
        <taxon>Zasmidium</taxon>
    </lineage>
</organism>
<sequence length="244" mass="27438">MAVAAPKITLYTNHGCPYAHRAHITLEELKLPYEEVLIDLNTPRPQWYLDINPRGLVPSIKYSVEGVYDEEIVTESAVVAQFLMDSFPSSLLPATRESPAAPLRRARINFFVDTWSTKVGGNWFQMLLLDDGPERDEKVDAWVATIEKEIEPLLKDAKPFFGGSKDFTLAEVIAAPFVLRFYLLAEDGELLPKSLITKLAKLPNFSKWAEAIRGHPSALKVFPKEDILEGMKARVPKMKANAKK</sequence>
<evidence type="ECO:0000259" key="2">
    <source>
        <dbReference type="PROSITE" id="PS50405"/>
    </source>
</evidence>
<name>A0ABR0ERK6_ZASCE</name>
<dbReference type="Pfam" id="PF13409">
    <property type="entry name" value="GST_N_2"/>
    <property type="match status" value="1"/>
</dbReference>
<evidence type="ECO:0000313" key="4">
    <source>
        <dbReference type="Proteomes" id="UP001305779"/>
    </source>
</evidence>
<dbReference type="InterPro" id="IPR036282">
    <property type="entry name" value="Glutathione-S-Trfase_C_sf"/>
</dbReference>
<proteinExistence type="predicted"/>
<dbReference type="InterPro" id="IPR004045">
    <property type="entry name" value="Glutathione_S-Trfase_N"/>
</dbReference>